<dbReference type="GO" id="GO:0016746">
    <property type="term" value="F:acyltransferase activity"/>
    <property type="evidence" value="ECO:0007669"/>
    <property type="project" value="UniProtKB-KW"/>
</dbReference>
<dbReference type="Gene3D" id="3.40.630.30">
    <property type="match status" value="1"/>
</dbReference>
<evidence type="ECO:0000256" key="1">
    <source>
        <dbReference type="ARBA" id="ARBA00022679"/>
    </source>
</evidence>
<dbReference type="PROSITE" id="PS51186">
    <property type="entry name" value="GNAT"/>
    <property type="match status" value="1"/>
</dbReference>
<feature type="domain" description="N-acetyltransferase" evidence="3">
    <location>
        <begin position="24"/>
        <end position="179"/>
    </location>
</feature>
<sequence>MPHQNPPVPAEISLLPPAAADDPVLVTGLTDLVNQVYAVAEEGLWADGTARTSVAEIAALVGAGEIAVARLSGEIVGSVRVRRVPAADGDLGEFGMLVTAPAHRGAGTGRRLIDFAESHTRAQGLTTMQLELLVPQTWTHPAKAMLHKWYTRLGYSPTGTHPLADSHPHLAGLLATPCDVHVYRKPLG</sequence>
<dbReference type="PANTHER" id="PTHR43877:SF2">
    <property type="entry name" value="AMINOALKYLPHOSPHONATE N-ACETYLTRANSFERASE-RELATED"/>
    <property type="match status" value="1"/>
</dbReference>
<dbReference type="EMBL" id="JBHSRF010000056">
    <property type="protein sequence ID" value="MFC6085175.1"/>
    <property type="molecule type" value="Genomic_DNA"/>
</dbReference>
<name>A0ABW1NQR0_9ACTN</name>
<dbReference type="InterPro" id="IPR000182">
    <property type="entry name" value="GNAT_dom"/>
</dbReference>
<organism evidence="4 5">
    <name type="scientific">Sphaerisporangium aureirubrum</name>
    <dbReference type="NCBI Taxonomy" id="1544736"/>
    <lineage>
        <taxon>Bacteria</taxon>
        <taxon>Bacillati</taxon>
        <taxon>Actinomycetota</taxon>
        <taxon>Actinomycetes</taxon>
        <taxon>Streptosporangiales</taxon>
        <taxon>Streptosporangiaceae</taxon>
        <taxon>Sphaerisporangium</taxon>
    </lineage>
</organism>
<dbReference type="SUPFAM" id="SSF55729">
    <property type="entry name" value="Acyl-CoA N-acyltransferases (Nat)"/>
    <property type="match status" value="1"/>
</dbReference>
<reference evidence="5" key="1">
    <citation type="journal article" date="2019" name="Int. J. Syst. Evol. Microbiol.">
        <title>The Global Catalogue of Microorganisms (GCM) 10K type strain sequencing project: providing services to taxonomists for standard genome sequencing and annotation.</title>
        <authorList>
            <consortium name="The Broad Institute Genomics Platform"/>
            <consortium name="The Broad Institute Genome Sequencing Center for Infectious Disease"/>
            <person name="Wu L."/>
            <person name="Ma J."/>
        </authorList>
    </citation>
    <scope>NUCLEOTIDE SEQUENCE [LARGE SCALE GENOMIC DNA]</scope>
    <source>
        <strain evidence="5">JCM 30346</strain>
    </source>
</reference>
<dbReference type="InterPro" id="IPR050832">
    <property type="entry name" value="Bact_Acetyltransf"/>
</dbReference>
<protein>
    <submittedName>
        <fullName evidence="4">GNAT family N-acetyltransferase</fullName>
        <ecNumber evidence="4">2.3.-.-</ecNumber>
    </submittedName>
</protein>
<comment type="caution">
    <text evidence="4">The sequence shown here is derived from an EMBL/GenBank/DDBJ whole genome shotgun (WGS) entry which is preliminary data.</text>
</comment>
<evidence type="ECO:0000313" key="5">
    <source>
        <dbReference type="Proteomes" id="UP001596137"/>
    </source>
</evidence>
<dbReference type="Pfam" id="PF13508">
    <property type="entry name" value="Acetyltransf_7"/>
    <property type="match status" value="1"/>
</dbReference>
<keyword evidence="5" id="KW-1185">Reference proteome</keyword>
<proteinExistence type="predicted"/>
<dbReference type="InterPro" id="IPR016181">
    <property type="entry name" value="Acyl_CoA_acyltransferase"/>
</dbReference>
<gene>
    <name evidence="4" type="ORF">ACFP1K_28700</name>
</gene>
<dbReference type="Proteomes" id="UP001596137">
    <property type="component" value="Unassembled WGS sequence"/>
</dbReference>
<accession>A0ABW1NQR0</accession>
<evidence type="ECO:0000313" key="4">
    <source>
        <dbReference type="EMBL" id="MFC6085175.1"/>
    </source>
</evidence>
<dbReference type="RefSeq" id="WP_380759030.1">
    <property type="nucleotide sequence ID" value="NZ_JBHSRF010000056.1"/>
</dbReference>
<keyword evidence="2 4" id="KW-0012">Acyltransferase</keyword>
<keyword evidence="1 4" id="KW-0808">Transferase</keyword>
<dbReference type="PANTHER" id="PTHR43877">
    <property type="entry name" value="AMINOALKYLPHOSPHONATE N-ACETYLTRANSFERASE-RELATED-RELATED"/>
    <property type="match status" value="1"/>
</dbReference>
<dbReference type="EC" id="2.3.-.-" evidence="4"/>
<dbReference type="CDD" id="cd04301">
    <property type="entry name" value="NAT_SF"/>
    <property type="match status" value="1"/>
</dbReference>
<evidence type="ECO:0000256" key="2">
    <source>
        <dbReference type="ARBA" id="ARBA00023315"/>
    </source>
</evidence>
<evidence type="ECO:0000259" key="3">
    <source>
        <dbReference type="PROSITE" id="PS51186"/>
    </source>
</evidence>